<feature type="domain" description="Response regulatory" evidence="7">
    <location>
        <begin position="7"/>
        <end position="125"/>
    </location>
</feature>
<name>A0A6G9YHP7_9NOCA</name>
<dbReference type="AlphaFoldDB" id="A0A6G9YHP7"/>
<dbReference type="PRINTS" id="PR00038">
    <property type="entry name" value="HTHLUXR"/>
</dbReference>
<protein>
    <submittedName>
        <fullName evidence="8">Response regulator</fullName>
    </submittedName>
</protein>
<dbReference type="GO" id="GO:0000160">
    <property type="term" value="P:phosphorelay signal transduction system"/>
    <property type="evidence" value="ECO:0007669"/>
    <property type="project" value="InterPro"/>
</dbReference>
<keyword evidence="3" id="KW-0238">DNA-binding</keyword>
<keyword evidence="9" id="KW-1185">Reference proteome</keyword>
<dbReference type="SUPFAM" id="SSF52172">
    <property type="entry name" value="CheY-like"/>
    <property type="match status" value="1"/>
</dbReference>
<dbReference type="PANTHER" id="PTHR43214:SF24">
    <property type="entry name" value="TRANSCRIPTIONAL REGULATORY PROTEIN NARL-RELATED"/>
    <property type="match status" value="1"/>
</dbReference>
<dbReference type="PROSITE" id="PS50043">
    <property type="entry name" value="HTH_LUXR_2"/>
    <property type="match status" value="1"/>
</dbReference>
<dbReference type="EMBL" id="CP046172">
    <property type="protein sequence ID" value="QIS12566.1"/>
    <property type="molecule type" value="Genomic_DNA"/>
</dbReference>
<sequence length="225" mass="24047">MGGRVTSVLVVDDQPLVRGGLAALIRSSPQLEVAGEAATGDEAIAMAAAHRPDVVLMDIRMPGTDGITATERILAAATTYRPQILILTTYDLDEYVYTALRAGASGFLLKDASPEQVLAAIHAVAAGDILLAPTVTRRLIEEFANRTDLRRQPHPDLAALTTREIEVLRLVGTGISNTEIASHLSVSDGTVKTHLYRAMTKLQLSSRAQAVVLAYESGLIRPRNA</sequence>
<dbReference type="CDD" id="cd17535">
    <property type="entry name" value="REC_NarL-like"/>
    <property type="match status" value="1"/>
</dbReference>
<dbReference type="Gene3D" id="3.40.50.2300">
    <property type="match status" value="1"/>
</dbReference>
<keyword evidence="2" id="KW-0805">Transcription regulation</keyword>
<feature type="modified residue" description="4-aspartylphosphate" evidence="5">
    <location>
        <position position="58"/>
    </location>
</feature>
<dbReference type="Proteomes" id="UP000503540">
    <property type="component" value="Chromosome"/>
</dbReference>
<dbReference type="Pfam" id="PF00072">
    <property type="entry name" value="Response_reg"/>
    <property type="match status" value="1"/>
</dbReference>
<evidence type="ECO:0000256" key="1">
    <source>
        <dbReference type="ARBA" id="ARBA00022553"/>
    </source>
</evidence>
<dbReference type="PROSITE" id="PS50110">
    <property type="entry name" value="RESPONSE_REGULATORY"/>
    <property type="match status" value="1"/>
</dbReference>
<proteinExistence type="predicted"/>
<feature type="domain" description="HTH luxR-type" evidence="6">
    <location>
        <begin position="153"/>
        <end position="218"/>
    </location>
</feature>
<evidence type="ECO:0000256" key="4">
    <source>
        <dbReference type="ARBA" id="ARBA00023163"/>
    </source>
</evidence>
<evidence type="ECO:0000259" key="6">
    <source>
        <dbReference type="PROSITE" id="PS50043"/>
    </source>
</evidence>
<evidence type="ECO:0000256" key="2">
    <source>
        <dbReference type="ARBA" id="ARBA00023015"/>
    </source>
</evidence>
<evidence type="ECO:0000256" key="5">
    <source>
        <dbReference type="PROSITE-ProRule" id="PRU00169"/>
    </source>
</evidence>
<keyword evidence="4" id="KW-0804">Transcription</keyword>
<dbReference type="GO" id="GO:0006355">
    <property type="term" value="P:regulation of DNA-templated transcription"/>
    <property type="evidence" value="ECO:0007669"/>
    <property type="project" value="InterPro"/>
</dbReference>
<dbReference type="InterPro" id="IPR011006">
    <property type="entry name" value="CheY-like_superfamily"/>
</dbReference>
<dbReference type="InterPro" id="IPR000792">
    <property type="entry name" value="Tscrpt_reg_LuxR_C"/>
</dbReference>
<dbReference type="CDD" id="cd06170">
    <property type="entry name" value="LuxR_C_like"/>
    <property type="match status" value="1"/>
</dbReference>
<dbReference type="InterPro" id="IPR058245">
    <property type="entry name" value="NreC/VraR/RcsB-like_REC"/>
</dbReference>
<dbReference type="InterPro" id="IPR039420">
    <property type="entry name" value="WalR-like"/>
</dbReference>
<accession>A0A6G9YHP7</accession>
<dbReference type="InterPro" id="IPR001789">
    <property type="entry name" value="Sig_transdc_resp-reg_receiver"/>
</dbReference>
<evidence type="ECO:0000313" key="9">
    <source>
        <dbReference type="Proteomes" id="UP000503540"/>
    </source>
</evidence>
<gene>
    <name evidence="8" type="ORF">F5544_23540</name>
</gene>
<dbReference type="SMART" id="SM00421">
    <property type="entry name" value="HTH_LUXR"/>
    <property type="match status" value="1"/>
</dbReference>
<dbReference type="Pfam" id="PF00196">
    <property type="entry name" value="GerE"/>
    <property type="match status" value="1"/>
</dbReference>
<reference evidence="8 9" key="1">
    <citation type="journal article" date="2019" name="ACS Chem. Biol.">
        <title>Identification and Mobilization of a Cryptic Antibiotic Biosynthesis Gene Locus from a Human-Pathogenic Nocardia Isolate.</title>
        <authorList>
            <person name="Herisse M."/>
            <person name="Ishida K."/>
            <person name="Porter J.L."/>
            <person name="Howden B."/>
            <person name="Hertweck C."/>
            <person name="Stinear T.P."/>
            <person name="Pidot S.J."/>
        </authorList>
    </citation>
    <scope>NUCLEOTIDE SEQUENCE [LARGE SCALE GENOMIC DNA]</scope>
    <source>
        <strain evidence="8 9">AUSMDU00012717</strain>
    </source>
</reference>
<dbReference type="SMART" id="SM00448">
    <property type="entry name" value="REC"/>
    <property type="match status" value="1"/>
</dbReference>
<keyword evidence="1 5" id="KW-0597">Phosphoprotein</keyword>
<organism evidence="8 9">
    <name type="scientific">Nocardia arthritidis</name>
    <dbReference type="NCBI Taxonomy" id="228602"/>
    <lineage>
        <taxon>Bacteria</taxon>
        <taxon>Bacillati</taxon>
        <taxon>Actinomycetota</taxon>
        <taxon>Actinomycetes</taxon>
        <taxon>Mycobacteriales</taxon>
        <taxon>Nocardiaceae</taxon>
        <taxon>Nocardia</taxon>
    </lineage>
</organism>
<dbReference type="RefSeq" id="WP_167475236.1">
    <property type="nucleotide sequence ID" value="NZ_CP046172.1"/>
</dbReference>
<evidence type="ECO:0000256" key="3">
    <source>
        <dbReference type="ARBA" id="ARBA00023125"/>
    </source>
</evidence>
<dbReference type="KEGG" id="nah:F5544_23540"/>
<evidence type="ECO:0000259" key="7">
    <source>
        <dbReference type="PROSITE" id="PS50110"/>
    </source>
</evidence>
<dbReference type="GO" id="GO:0003677">
    <property type="term" value="F:DNA binding"/>
    <property type="evidence" value="ECO:0007669"/>
    <property type="project" value="UniProtKB-KW"/>
</dbReference>
<evidence type="ECO:0000313" key="8">
    <source>
        <dbReference type="EMBL" id="QIS12566.1"/>
    </source>
</evidence>
<dbReference type="PANTHER" id="PTHR43214">
    <property type="entry name" value="TWO-COMPONENT RESPONSE REGULATOR"/>
    <property type="match status" value="1"/>
</dbReference>
<dbReference type="PROSITE" id="PS00622">
    <property type="entry name" value="HTH_LUXR_1"/>
    <property type="match status" value="1"/>
</dbReference>